<dbReference type="GeneID" id="105985178"/>
<dbReference type="FunCoup" id="A0A1S3F5D1">
    <property type="interactions" value="851"/>
</dbReference>
<evidence type="ECO:0000256" key="17">
    <source>
        <dbReference type="ARBA" id="ARBA00048088"/>
    </source>
</evidence>
<dbReference type="GO" id="GO:0050661">
    <property type="term" value="F:NADP binding"/>
    <property type="evidence" value="ECO:0007669"/>
    <property type="project" value="InterPro"/>
</dbReference>
<evidence type="ECO:0000256" key="2">
    <source>
        <dbReference type="ARBA" id="ARBA00004111"/>
    </source>
</evidence>
<evidence type="ECO:0000256" key="20">
    <source>
        <dbReference type="ARBA" id="ARBA00052724"/>
    </source>
</evidence>
<comment type="catalytic activity">
    <reaction evidence="20">
        <text>(S)-nicotine + NADPH + O2 = trans-(S)-nicotine N(1')-oxide + NADP(+) + H2O</text>
        <dbReference type="Rhea" id="RHEA:58720"/>
        <dbReference type="ChEBI" id="CHEBI:15377"/>
        <dbReference type="ChEBI" id="CHEBI:15379"/>
        <dbReference type="ChEBI" id="CHEBI:57783"/>
        <dbReference type="ChEBI" id="CHEBI:58349"/>
        <dbReference type="ChEBI" id="CHEBI:59806"/>
        <dbReference type="ChEBI" id="CHEBI:142660"/>
    </reaction>
    <physiologicalReaction direction="left-to-right" evidence="20">
        <dbReference type="Rhea" id="RHEA:58721"/>
    </physiologicalReaction>
</comment>
<proteinExistence type="inferred from homology"/>
<evidence type="ECO:0000256" key="1">
    <source>
        <dbReference type="ARBA" id="ARBA00001974"/>
    </source>
</evidence>
<dbReference type="InParanoid" id="A0A1S3F5D1"/>
<comment type="subcellular location">
    <subcellularLocation>
        <location evidence="3">Endoplasmic reticulum membrane</location>
        <topology evidence="3">Single-pass membrane protein</topology>
    </subcellularLocation>
    <subcellularLocation>
        <location evidence="2">Microsome membrane</location>
        <topology evidence="2">Single-pass membrane protein</topology>
    </subcellularLocation>
</comment>
<evidence type="ECO:0000256" key="14">
    <source>
        <dbReference type="ARBA" id="ARBA00023136"/>
    </source>
</evidence>
<evidence type="ECO:0000256" key="19">
    <source>
        <dbReference type="ARBA" id="ARBA00050880"/>
    </source>
</evidence>
<dbReference type="RefSeq" id="XP_012871047.1">
    <property type="nucleotide sequence ID" value="XM_013015593.1"/>
</dbReference>
<keyword evidence="7 21" id="KW-0256">Endoplasmic reticulum</keyword>
<evidence type="ECO:0000256" key="10">
    <source>
        <dbReference type="ARBA" id="ARBA00022857"/>
    </source>
</evidence>
<protein>
    <recommendedName>
        <fullName evidence="21">Dimethylaniline monooxygenase [N-oxide-forming] 3</fullName>
        <ecNumber evidence="21">1.14.13.148</ecNumber>
        <ecNumber evidence="21">1.14.13.32</ecNumber>
        <ecNumber evidence="21">1.14.13.8</ecNumber>
    </recommendedName>
</protein>
<comment type="function">
    <text evidence="15 21">Essential hepatic enzyme that catalyzes the oxygenation of a wide variety of nitrogen- and sulfur-containing compounds including drugs as well as dietary compounds. Plays an important role in the metabolism of trimethylamine (TMA), via the production of trimethylamine N-oxide (TMAO) metabolite. TMA is generated by the action of gut microbiota using dietary precursors such as choline, choline containing compounds, betaine or L-carnitine. By regulating TMAO concentration, FMO3 directly impacts both platelet responsiveness and rate of thrombus formation.</text>
</comment>
<reference evidence="25" key="1">
    <citation type="submission" date="2025-08" db="UniProtKB">
        <authorList>
            <consortium name="RefSeq"/>
        </authorList>
    </citation>
    <scope>IDENTIFICATION</scope>
    <source>
        <tissue evidence="25">Kidney</tissue>
    </source>
</reference>
<dbReference type="FunFam" id="3.50.50.60:FF:000073">
    <property type="entry name" value="Dimethylaniline monooxygenase [N-oxide-forming]"/>
    <property type="match status" value="1"/>
</dbReference>
<dbReference type="SUPFAM" id="SSF51905">
    <property type="entry name" value="FAD/NAD(P)-binding domain"/>
    <property type="match status" value="2"/>
</dbReference>
<evidence type="ECO:0000256" key="13">
    <source>
        <dbReference type="ARBA" id="ARBA00023033"/>
    </source>
</evidence>
<keyword evidence="24" id="KW-1185">Reference proteome</keyword>
<dbReference type="PANTHER" id="PTHR23023">
    <property type="entry name" value="DIMETHYLANILINE MONOOXYGENASE"/>
    <property type="match status" value="1"/>
</dbReference>
<gene>
    <name evidence="25" type="primary">Fmo3</name>
</gene>
<sequence>MVKRVAIVGAGVSGLASIRSCLEEGLEPTCFERSADVGGLWMFSDHAEEGRASIYQSVFTNSSKEMMCFPDFPFPDDFPNFLHNSKLQEYITTFAREKNLLKYIRFETFVTRISKRDDFSITGQWDVTTEKDGKKESSVFDAVMICSGHHVYPNLPKESFPGLQRFKGKCIHSRDYKEPSVWRGKRVLVIGLGNSGCDIATELSHTAQQVIISSRSGSWVMSRVWDNGFPWDMVTITRFQTFLKNNLPTAISDWWYLRQMNARYKHENYGLMPLNGALRKEPVFNDELPARILCGTVSVKPNVKEFTETSAVFEDGTVFEAIDGVIFATGYSNAYPFLGDSILQSRNNEITLFKGIFPPQLEKATMAVIGLVQSLGAAIPTTDLQARWAAQVIKGTCTLPSVKDMMDDINEKMGKKLKWFGKGETIQTDYITYMDELATFIGAKPSVPWLFLTDPRLALEVFFGPCSPYQFRLVGPGKWPGARHAILTQWDRTLKPTATRAVRGPWKPCLFAKPLGILALPVLLVALFLVLS</sequence>
<dbReference type="PRINTS" id="PR00370">
    <property type="entry name" value="FMOXYGENASE"/>
</dbReference>
<evidence type="ECO:0000313" key="25">
    <source>
        <dbReference type="RefSeq" id="XP_012871047.1"/>
    </source>
</evidence>
<evidence type="ECO:0000256" key="9">
    <source>
        <dbReference type="ARBA" id="ARBA00022848"/>
    </source>
</evidence>
<dbReference type="EC" id="1.14.13.8" evidence="21"/>
<comment type="catalytic activity">
    <reaction evidence="18">
        <text>N,N-dimethylaniline + NADPH + O2 + H(+) = N,N-dimethylaniline N-oxide + NADP(+) + H2O</text>
        <dbReference type="Rhea" id="RHEA:24468"/>
        <dbReference type="ChEBI" id="CHEBI:15377"/>
        <dbReference type="ChEBI" id="CHEBI:15378"/>
        <dbReference type="ChEBI" id="CHEBI:15379"/>
        <dbReference type="ChEBI" id="CHEBI:16269"/>
        <dbReference type="ChEBI" id="CHEBI:17735"/>
        <dbReference type="ChEBI" id="CHEBI:57783"/>
        <dbReference type="ChEBI" id="CHEBI:58349"/>
        <dbReference type="EC" id="1.14.13.8"/>
    </reaction>
    <physiologicalReaction direction="left-to-right" evidence="18">
        <dbReference type="Rhea" id="RHEA:24469"/>
    </physiologicalReaction>
</comment>
<comment type="catalytic activity">
    <reaction evidence="19">
        <text>albendazole + NADPH + O2 + H(+) = albendazole S-oxide + NADP(+) + H2O</text>
        <dbReference type="Rhea" id="RHEA:10796"/>
        <dbReference type="ChEBI" id="CHEBI:15377"/>
        <dbReference type="ChEBI" id="CHEBI:15378"/>
        <dbReference type="ChEBI" id="CHEBI:15379"/>
        <dbReference type="ChEBI" id="CHEBI:16664"/>
        <dbReference type="ChEBI" id="CHEBI:16959"/>
        <dbReference type="ChEBI" id="CHEBI:57783"/>
        <dbReference type="ChEBI" id="CHEBI:58349"/>
        <dbReference type="EC" id="1.14.13.32"/>
    </reaction>
    <physiologicalReaction direction="left-to-right" evidence="19">
        <dbReference type="Rhea" id="RHEA:10797"/>
    </physiologicalReaction>
</comment>
<dbReference type="FunFam" id="3.50.50.60:FF:000023">
    <property type="entry name" value="Dimethylaniline monooxygenase [N-oxide-forming]"/>
    <property type="match status" value="1"/>
</dbReference>
<evidence type="ECO:0000256" key="3">
    <source>
        <dbReference type="ARBA" id="ARBA00004389"/>
    </source>
</evidence>
<dbReference type="InterPro" id="IPR002255">
    <property type="entry name" value="Flavin_mOase_3"/>
</dbReference>
<dbReference type="GO" id="GO:0004499">
    <property type="term" value="F:N,N-dimethylaniline monooxygenase activity"/>
    <property type="evidence" value="ECO:0007669"/>
    <property type="project" value="UniProtKB-UniRule"/>
</dbReference>
<dbReference type="STRING" id="10020.ENSDORP00000006374"/>
<keyword evidence="8 21" id="KW-0274">FAD</keyword>
<dbReference type="GO" id="GO:0042412">
    <property type="term" value="P:taurine biosynthetic process"/>
    <property type="evidence" value="ECO:0007669"/>
    <property type="project" value="Ensembl"/>
</dbReference>
<keyword evidence="10 21" id="KW-0521">NADP</keyword>
<dbReference type="GO" id="GO:0050660">
    <property type="term" value="F:flavin adenine dinucleotide binding"/>
    <property type="evidence" value="ECO:0007669"/>
    <property type="project" value="InterPro"/>
</dbReference>
<dbReference type="InterPro" id="IPR000960">
    <property type="entry name" value="Flavin_mOase"/>
</dbReference>
<comment type="cofactor">
    <cofactor evidence="1 21 22">
        <name>FAD</name>
        <dbReference type="ChEBI" id="CHEBI:57692"/>
    </cofactor>
</comment>
<evidence type="ECO:0000256" key="12">
    <source>
        <dbReference type="ARBA" id="ARBA00023002"/>
    </source>
</evidence>
<dbReference type="EC" id="1.14.13.32" evidence="21"/>
<evidence type="ECO:0000256" key="21">
    <source>
        <dbReference type="PIRNR" id="PIRNR000332"/>
    </source>
</evidence>
<dbReference type="FunFam" id="3.50.50.60:FF:000279">
    <property type="entry name" value="Dimethylaniline monooxygenase [N-oxide-forming]"/>
    <property type="match status" value="1"/>
</dbReference>
<comment type="catalytic activity">
    <reaction evidence="16">
        <text>hypotaurine + NADPH + O2 + H(+) = taurine + NADP(+) + H2O</text>
        <dbReference type="Rhea" id="RHEA:69819"/>
        <dbReference type="ChEBI" id="CHEBI:15377"/>
        <dbReference type="ChEBI" id="CHEBI:15378"/>
        <dbReference type="ChEBI" id="CHEBI:15379"/>
        <dbReference type="ChEBI" id="CHEBI:57783"/>
        <dbReference type="ChEBI" id="CHEBI:57853"/>
        <dbReference type="ChEBI" id="CHEBI:58349"/>
        <dbReference type="ChEBI" id="CHEBI:507393"/>
        <dbReference type="EC" id="1.14.13.8"/>
    </reaction>
    <physiologicalReaction direction="left-to-right" evidence="16">
        <dbReference type="Rhea" id="RHEA:69820"/>
    </physiologicalReaction>
</comment>
<comment type="catalytic activity">
    <reaction evidence="17">
        <text>trimethylamine + NADPH + O2 = trimethylamine N-oxide + NADP(+) + H2O</text>
        <dbReference type="Rhea" id="RHEA:31979"/>
        <dbReference type="ChEBI" id="CHEBI:15377"/>
        <dbReference type="ChEBI" id="CHEBI:15379"/>
        <dbReference type="ChEBI" id="CHEBI:15724"/>
        <dbReference type="ChEBI" id="CHEBI:57783"/>
        <dbReference type="ChEBI" id="CHEBI:58349"/>
        <dbReference type="ChEBI" id="CHEBI:58389"/>
        <dbReference type="EC" id="1.14.13.148"/>
    </reaction>
    <physiologicalReaction direction="left-to-right" evidence="17">
        <dbReference type="Rhea" id="RHEA:31980"/>
    </physiologicalReaction>
</comment>
<evidence type="ECO:0000256" key="4">
    <source>
        <dbReference type="ARBA" id="ARBA00009183"/>
    </source>
</evidence>
<evidence type="ECO:0000256" key="11">
    <source>
        <dbReference type="ARBA" id="ARBA00022989"/>
    </source>
</evidence>
<dbReference type="GO" id="GO:0047638">
    <property type="term" value="F:albendazole monooxygenase activity"/>
    <property type="evidence" value="ECO:0007669"/>
    <property type="project" value="UniProtKB-EC"/>
</dbReference>
<keyword evidence="11 23" id="KW-1133">Transmembrane helix</keyword>
<dbReference type="AlphaFoldDB" id="A0A1S3F5D1"/>
<feature type="transmembrane region" description="Helical" evidence="23">
    <location>
        <begin position="510"/>
        <end position="531"/>
    </location>
</feature>
<dbReference type="InterPro" id="IPR050346">
    <property type="entry name" value="FMO-like"/>
</dbReference>
<dbReference type="GO" id="GO:0005789">
    <property type="term" value="C:endoplasmic reticulum membrane"/>
    <property type="evidence" value="ECO:0007669"/>
    <property type="project" value="UniProtKB-SubCell"/>
</dbReference>
<keyword evidence="13 21" id="KW-0503">Monooxygenase</keyword>
<keyword evidence="14 21" id="KW-0472">Membrane</keyword>
<dbReference type="PRINTS" id="PR01123">
    <property type="entry name" value="FMOXYGENASE3"/>
</dbReference>
<accession>A0A1S3F5D1</accession>
<dbReference type="InterPro" id="IPR036188">
    <property type="entry name" value="FAD/NAD-bd_sf"/>
</dbReference>
<keyword evidence="5 21" id="KW-0285">Flavoprotein</keyword>
<dbReference type="GO" id="GO:0034899">
    <property type="term" value="F:trimethylamine monooxygenase activity"/>
    <property type="evidence" value="ECO:0007669"/>
    <property type="project" value="UniProtKB-EC"/>
</dbReference>
<dbReference type="GO" id="GO:0047822">
    <property type="term" value="F:hypotaurine monooxygenase activity"/>
    <property type="evidence" value="ECO:0007669"/>
    <property type="project" value="Ensembl"/>
</dbReference>
<dbReference type="InterPro" id="IPR020946">
    <property type="entry name" value="Flavin_mOase-like"/>
</dbReference>
<evidence type="ECO:0000256" key="22">
    <source>
        <dbReference type="RuleBase" id="RU361177"/>
    </source>
</evidence>
<dbReference type="PIRSF" id="PIRSF000332">
    <property type="entry name" value="FMO"/>
    <property type="match status" value="1"/>
</dbReference>
<evidence type="ECO:0000256" key="18">
    <source>
        <dbReference type="ARBA" id="ARBA00049443"/>
    </source>
</evidence>
<dbReference type="Pfam" id="PF00743">
    <property type="entry name" value="FMO-like"/>
    <property type="match status" value="1"/>
</dbReference>
<keyword evidence="12 21" id="KW-0560">Oxidoreductase</keyword>
<dbReference type="KEGG" id="dord:105985178"/>
<dbReference type="OrthoDB" id="66881at2759"/>
<evidence type="ECO:0000256" key="7">
    <source>
        <dbReference type="ARBA" id="ARBA00022824"/>
    </source>
</evidence>
<dbReference type="CTD" id="2328"/>
<name>A0A1S3F5D1_DIPOR</name>
<evidence type="ECO:0000256" key="8">
    <source>
        <dbReference type="ARBA" id="ARBA00022827"/>
    </source>
</evidence>
<dbReference type="FunFam" id="3.50.50.60:FF:000454">
    <property type="entry name" value="Dimethylaniline monooxygenase [N-oxide-forming]"/>
    <property type="match status" value="1"/>
</dbReference>
<dbReference type="GO" id="GO:0006805">
    <property type="term" value="P:xenobiotic metabolic process"/>
    <property type="evidence" value="ECO:0007669"/>
    <property type="project" value="UniProtKB-ARBA"/>
</dbReference>
<comment type="similarity">
    <text evidence="4 21 22">Belongs to the FMO family.</text>
</comment>
<evidence type="ECO:0000256" key="5">
    <source>
        <dbReference type="ARBA" id="ARBA00022630"/>
    </source>
</evidence>
<dbReference type="Gene3D" id="3.50.50.60">
    <property type="entry name" value="FAD/NAD(P)-binding domain"/>
    <property type="match status" value="1"/>
</dbReference>
<evidence type="ECO:0000313" key="24">
    <source>
        <dbReference type="Proteomes" id="UP000081671"/>
    </source>
</evidence>
<evidence type="ECO:0000256" key="15">
    <source>
        <dbReference type="ARBA" id="ARBA00046239"/>
    </source>
</evidence>
<keyword evidence="9" id="KW-0492">Microsome</keyword>
<keyword evidence="6 23" id="KW-0812">Transmembrane</keyword>
<evidence type="ECO:0000256" key="16">
    <source>
        <dbReference type="ARBA" id="ARBA00048041"/>
    </source>
</evidence>
<dbReference type="EC" id="1.14.13.148" evidence="21"/>
<evidence type="ECO:0000256" key="23">
    <source>
        <dbReference type="SAM" id="Phobius"/>
    </source>
</evidence>
<organism evidence="24 25">
    <name type="scientific">Dipodomys ordii</name>
    <name type="common">Ord's kangaroo rat</name>
    <dbReference type="NCBI Taxonomy" id="10020"/>
    <lineage>
        <taxon>Eukaryota</taxon>
        <taxon>Metazoa</taxon>
        <taxon>Chordata</taxon>
        <taxon>Craniata</taxon>
        <taxon>Vertebrata</taxon>
        <taxon>Euteleostomi</taxon>
        <taxon>Mammalia</taxon>
        <taxon>Eutheria</taxon>
        <taxon>Euarchontoglires</taxon>
        <taxon>Glires</taxon>
        <taxon>Rodentia</taxon>
        <taxon>Castorimorpha</taxon>
        <taxon>Heteromyidae</taxon>
        <taxon>Dipodomyinae</taxon>
        <taxon>Dipodomys</taxon>
    </lineage>
</organism>
<evidence type="ECO:0000256" key="6">
    <source>
        <dbReference type="ARBA" id="ARBA00022692"/>
    </source>
</evidence>
<dbReference type="OMA" id="WFDLQYD"/>
<dbReference type="Proteomes" id="UP000081671">
    <property type="component" value="Unplaced"/>
</dbReference>